<dbReference type="Proteomes" id="UP000186106">
    <property type="component" value="Unassembled WGS sequence"/>
</dbReference>
<dbReference type="KEGG" id="cjt:EG359_17250"/>
<dbReference type="EMBL" id="FTNZ01000003">
    <property type="protein sequence ID" value="SIS34211.1"/>
    <property type="molecule type" value="Genomic_DNA"/>
</dbReference>
<reference evidence="2 3" key="1">
    <citation type="submission" date="2017-01" db="EMBL/GenBank/DDBJ databases">
        <authorList>
            <person name="Mah S.A."/>
            <person name="Swanson W.J."/>
            <person name="Moy G.W."/>
            <person name="Vacquier V.D."/>
        </authorList>
    </citation>
    <scope>NUCLEOTIDE SEQUENCE [LARGE SCALE GENOMIC DNA]</scope>
    <source>
        <strain evidence="2 3">DSM 16927</strain>
    </source>
</reference>
<sequence>MDNTVLIPDGYVLVPVAWAEKYFNKSFWSEIQEPNINEVAEYLGIGIEKIKKDLRNIDCPLRKSEKSRSGRGNKTKFHKWSVEEYKVWLRNK</sequence>
<protein>
    <recommendedName>
        <fullName evidence="5">DNA-binding protein</fullName>
    </recommendedName>
</protein>
<evidence type="ECO:0000313" key="2">
    <source>
        <dbReference type="EMBL" id="SIS34211.1"/>
    </source>
</evidence>
<keyword evidence="4" id="KW-1185">Reference proteome</keyword>
<dbReference type="RefSeq" id="WP_076353321.1">
    <property type="nucleotide sequence ID" value="NZ_CP033926.1"/>
</dbReference>
<evidence type="ECO:0008006" key="5">
    <source>
        <dbReference type="Google" id="ProtNLM"/>
    </source>
</evidence>
<gene>
    <name evidence="1" type="ORF">EG359_17250</name>
    <name evidence="2" type="ORF">SAMN05421768_103647</name>
</gene>
<dbReference type="Proteomes" id="UP000279541">
    <property type="component" value="Chromosome"/>
</dbReference>
<name>A0A1N7IAU9_9FLAO</name>
<reference evidence="1 4" key="2">
    <citation type="submission" date="2018-11" db="EMBL/GenBank/DDBJ databases">
        <title>Proposal to divide the Flavobacteriaceae and reorganize its genera based on Amino Acid Identity values calculated from whole genome sequences.</title>
        <authorList>
            <person name="Nicholson A.C."/>
            <person name="Gulvik C.A."/>
            <person name="Whitney A.M."/>
            <person name="Humrighouse B.W."/>
            <person name="Bell M."/>
            <person name="Holmes B."/>
            <person name="Steigerwalt A.G."/>
            <person name="Villarma A."/>
            <person name="Sheth M."/>
            <person name="Batra D."/>
            <person name="Pryor J."/>
            <person name="Bernardet J.-F."/>
            <person name="Hugo C."/>
            <person name="Kampfer P."/>
            <person name="Newman J."/>
            <person name="McQuiston J.R."/>
        </authorList>
    </citation>
    <scope>NUCLEOTIDE SEQUENCE [LARGE SCALE GENOMIC DNA]</scope>
    <source>
        <strain evidence="1 4">DSM 16927</strain>
    </source>
</reference>
<accession>A0A1N7IAU9</accession>
<evidence type="ECO:0000313" key="1">
    <source>
        <dbReference type="EMBL" id="AZB01251.1"/>
    </source>
</evidence>
<evidence type="ECO:0000313" key="3">
    <source>
        <dbReference type="Proteomes" id="UP000186106"/>
    </source>
</evidence>
<organism evidence="2 3">
    <name type="scientific">Chryseobacterium joostei</name>
    <dbReference type="NCBI Taxonomy" id="112234"/>
    <lineage>
        <taxon>Bacteria</taxon>
        <taxon>Pseudomonadati</taxon>
        <taxon>Bacteroidota</taxon>
        <taxon>Flavobacteriia</taxon>
        <taxon>Flavobacteriales</taxon>
        <taxon>Weeksellaceae</taxon>
        <taxon>Chryseobacterium group</taxon>
        <taxon>Chryseobacterium</taxon>
    </lineage>
</organism>
<proteinExistence type="predicted"/>
<dbReference type="STRING" id="112234.SAMN05421768_103647"/>
<dbReference type="EMBL" id="CP033926">
    <property type="protein sequence ID" value="AZB01251.1"/>
    <property type="molecule type" value="Genomic_DNA"/>
</dbReference>
<evidence type="ECO:0000313" key="4">
    <source>
        <dbReference type="Proteomes" id="UP000279541"/>
    </source>
</evidence>
<dbReference type="AlphaFoldDB" id="A0A1N7IAU9"/>
<dbReference type="OrthoDB" id="1262747at2"/>